<proteinExistence type="predicted"/>
<evidence type="ECO:0000313" key="3">
    <source>
        <dbReference type="Proteomes" id="UP000525078"/>
    </source>
</evidence>
<sequence length="199" mass="22696">MLAAHYPAIGNHKIRAKSGRKPLQPRNFLQNPATLLDQCSTAKPKPKQQERLHVDASSAAALVVEHSPPPPPPPTKKEAQQMIIAPAKIGSFDASLAEELSAMRKRLERLRLDGERTERILKERDAVLDSEMKDLEKRGEIQKSMENEVDRLYRLKQLHSQSLRFSSIPSLREKERAKISEYKNEDREESTASKKEEQQ</sequence>
<dbReference type="Proteomes" id="UP000525078">
    <property type="component" value="Unassembled WGS sequence"/>
</dbReference>
<feature type="region of interest" description="Disordered" evidence="1">
    <location>
        <begin position="165"/>
        <end position="199"/>
    </location>
</feature>
<comment type="caution">
    <text evidence="2">The sequence shown here is derived from an EMBL/GenBank/DDBJ whole genome shotgun (WGS) entry which is preliminary data.</text>
</comment>
<dbReference type="EMBL" id="JAATIP010000119">
    <property type="protein sequence ID" value="KAF4370221.1"/>
    <property type="molecule type" value="Genomic_DNA"/>
</dbReference>
<protein>
    <submittedName>
        <fullName evidence="2">Uncharacterized protein</fullName>
    </submittedName>
</protein>
<feature type="region of interest" description="Disordered" evidence="1">
    <location>
        <begin position="1"/>
        <end position="27"/>
    </location>
</feature>
<evidence type="ECO:0000313" key="2">
    <source>
        <dbReference type="EMBL" id="KAF4370221.1"/>
    </source>
</evidence>
<accession>A0A7J6FHN9</accession>
<gene>
    <name evidence="2" type="ORF">F8388_007362</name>
</gene>
<dbReference type="PANTHER" id="PTHR36790">
    <property type="entry name" value="MYELIN TRANSCRIPTION FACTOR"/>
    <property type="match status" value="1"/>
</dbReference>
<feature type="compositionally biased region" description="Basic and acidic residues" evidence="1">
    <location>
        <begin position="171"/>
        <end position="199"/>
    </location>
</feature>
<name>A0A7J6FHN9_CANSA</name>
<organism evidence="2 3">
    <name type="scientific">Cannabis sativa</name>
    <name type="common">Hemp</name>
    <name type="synonym">Marijuana</name>
    <dbReference type="NCBI Taxonomy" id="3483"/>
    <lineage>
        <taxon>Eukaryota</taxon>
        <taxon>Viridiplantae</taxon>
        <taxon>Streptophyta</taxon>
        <taxon>Embryophyta</taxon>
        <taxon>Tracheophyta</taxon>
        <taxon>Spermatophyta</taxon>
        <taxon>Magnoliopsida</taxon>
        <taxon>eudicotyledons</taxon>
        <taxon>Gunneridae</taxon>
        <taxon>Pentapetalae</taxon>
        <taxon>rosids</taxon>
        <taxon>fabids</taxon>
        <taxon>Rosales</taxon>
        <taxon>Cannabaceae</taxon>
        <taxon>Cannabis</taxon>
    </lineage>
</organism>
<evidence type="ECO:0000256" key="1">
    <source>
        <dbReference type="SAM" id="MobiDB-lite"/>
    </source>
</evidence>
<reference evidence="2 3" key="1">
    <citation type="journal article" date="2020" name="bioRxiv">
        <title>Sequence and annotation of 42 cannabis genomes reveals extensive copy number variation in cannabinoid synthesis and pathogen resistance genes.</title>
        <authorList>
            <person name="Mckernan K.J."/>
            <person name="Helbert Y."/>
            <person name="Kane L.T."/>
            <person name="Ebling H."/>
            <person name="Zhang L."/>
            <person name="Liu B."/>
            <person name="Eaton Z."/>
            <person name="Mclaughlin S."/>
            <person name="Kingan S."/>
            <person name="Baybayan P."/>
            <person name="Concepcion G."/>
            <person name="Jordan M."/>
            <person name="Riva A."/>
            <person name="Barbazuk W."/>
            <person name="Harkins T."/>
        </authorList>
    </citation>
    <scope>NUCLEOTIDE SEQUENCE [LARGE SCALE GENOMIC DNA]</scope>
    <source>
        <strain evidence="3">cv. Jamaican Lion 4</strain>
        <tissue evidence="2">Leaf</tissue>
    </source>
</reference>
<dbReference type="AlphaFoldDB" id="A0A7J6FHN9"/>
<dbReference type="PANTHER" id="PTHR36790:SF1">
    <property type="entry name" value="MYELIN TRANSCRIPTION FACTOR"/>
    <property type="match status" value="1"/>
</dbReference>